<feature type="transmembrane region" description="Helical" evidence="1">
    <location>
        <begin position="92"/>
        <end position="114"/>
    </location>
</feature>
<feature type="transmembrane region" description="Helical" evidence="1">
    <location>
        <begin position="313"/>
        <end position="334"/>
    </location>
</feature>
<evidence type="ECO:0000313" key="2">
    <source>
        <dbReference type="EMBL" id="OGM78859.1"/>
    </source>
</evidence>
<dbReference type="STRING" id="1802538.A2382_02295"/>
<keyword evidence="1" id="KW-1133">Transmembrane helix</keyword>
<feature type="transmembrane region" description="Helical" evidence="1">
    <location>
        <begin position="9"/>
        <end position="27"/>
    </location>
</feature>
<evidence type="ECO:0000313" key="3">
    <source>
        <dbReference type="Proteomes" id="UP000178999"/>
    </source>
</evidence>
<name>A0A1F8CSP9_9BACT</name>
<feature type="transmembrane region" description="Helical" evidence="1">
    <location>
        <begin position="1167"/>
        <end position="1190"/>
    </location>
</feature>
<reference evidence="2 3" key="1">
    <citation type="journal article" date="2016" name="Nat. Commun.">
        <title>Thousands of microbial genomes shed light on interconnected biogeochemical processes in an aquifer system.</title>
        <authorList>
            <person name="Anantharaman K."/>
            <person name="Brown C.T."/>
            <person name="Hug L.A."/>
            <person name="Sharon I."/>
            <person name="Castelle C.J."/>
            <person name="Probst A.J."/>
            <person name="Thomas B.C."/>
            <person name="Singh A."/>
            <person name="Wilkins M.J."/>
            <person name="Karaoz U."/>
            <person name="Brodie E.L."/>
            <person name="Williams K.H."/>
            <person name="Hubbard S.S."/>
            <person name="Banfield J.F."/>
        </authorList>
    </citation>
    <scope>NUCLEOTIDE SEQUENCE [LARGE SCALE GENOMIC DNA]</scope>
</reference>
<feature type="transmembrane region" description="Helical" evidence="1">
    <location>
        <begin position="227"/>
        <end position="246"/>
    </location>
</feature>
<accession>A0A1F8CSP9</accession>
<gene>
    <name evidence="2" type="ORF">A2382_02295</name>
</gene>
<evidence type="ECO:0000256" key="1">
    <source>
        <dbReference type="SAM" id="Phobius"/>
    </source>
</evidence>
<organism evidence="2 3">
    <name type="scientific">Candidatus Woesebacteria bacterium RIFOXYB1_FULL_38_16</name>
    <dbReference type="NCBI Taxonomy" id="1802538"/>
    <lineage>
        <taxon>Bacteria</taxon>
        <taxon>Candidatus Woeseibacteriota</taxon>
    </lineage>
</organism>
<dbReference type="AlphaFoldDB" id="A0A1F8CSP9"/>
<feature type="transmembrane region" description="Helical" evidence="1">
    <location>
        <begin position="152"/>
        <end position="170"/>
    </location>
</feature>
<feature type="transmembrane region" description="Helical" evidence="1">
    <location>
        <begin position="386"/>
        <end position="405"/>
    </location>
</feature>
<feature type="transmembrane region" description="Helical" evidence="1">
    <location>
        <begin position="339"/>
        <end position="355"/>
    </location>
</feature>
<dbReference type="Proteomes" id="UP000178999">
    <property type="component" value="Unassembled WGS sequence"/>
</dbReference>
<comment type="caution">
    <text evidence="2">The sequence shown here is derived from an EMBL/GenBank/DDBJ whole genome shotgun (WGS) entry which is preliminary data.</text>
</comment>
<protein>
    <recommendedName>
        <fullName evidence="4">Membrane protein 6-pyruvoyl-tetrahydropterin synthase-related domain-containing protein</fullName>
    </recommendedName>
</protein>
<keyword evidence="1" id="KW-0812">Transmembrane</keyword>
<dbReference type="EMBL" id="MGHY01000026">
    <property type="protein sequence ID" value="OGM78859.1"/>
    <property type="molecule type" value="Genomic_DNA"/>
</dbReference>
<feature type="transmembrane region" description="Helical" evidence="1">
    <location>
        <begin position="126"/>
        <end position="146"/>
    </location>
</feature>
<keyword evidence="1" id="KW-0472">Membrane</keyword>
<feature type="transmembrane region" description="Helical" evidence="1">
    <location>
        <begin position="199"/>
        <end position="215"/>
    </location>
</feature>
<proteinExistence type="predicted"/>
<sequence length="1230" mass="141648">MKQIKITNYIFPLILFFIITAISISNYEPGTWLSGWDTLHPEFNFVLNLKRVLFGVWREEQGLGTVAIHSHMAELPRILVLWILSFVLPLSVLRYLFFFICLLVGPLGVYYFIIHTNKNNNFYIKIAGFIGALSYLLNLGTLQQFYVPFEMFATQYAFLPWLLLCITLYIQNHKNKYLVTLFLLSFFSAPQAYAATLNYAFLGFIVLFIFSFVLLSKQSLLMAAKPIIFLLLPNLFWFLPNIYATVLHGVEVTNSSTNQLFSPEAYLQSQEYGNLENVLLNKSFLFSWQEYNFPKQDFVFLLDEWKNHLSLNYVIYAEWLIVAISLLGLIASVFSKSKLSFAFITPLVFCLFFLFNDNPPFWYFYQLLYNKIPLFKEVMRTPYTKFSIQFGFLFSFWLSYAVIALGKLPRHIIQKSALIIVSSLITISLILITKPFFFGNLISPSMRINIPTEYSELNTWFNSQPFGRIAKLPLHNRTGWVYYDWGYQGAGFSWFGIASPQLDRDFDRWNKYNETLYNELSFAFYNNEPETFEKVLQKYDVKYLLFDESVINPGGNKELLSNNTFDEFINSSSHLSLVKQINFLKIYQTDFDTNPIKLLTNYSFINSDQAYSEYDSIYIQKGDYVATSEFPIYPYTNFDNRSLLTTTINKDSIDISKLFPQNTARPEIYFPYYFDNSNEIPLKIYAQKSSSDLKVRIVYAGPQLIVNDGSQIIENNVELRETFKLTSHNLAYLAINDKVFSLENNLSTDQEIYLGSLFTNPDITVRLFSNTPRKVNLDKILLTTKARLCQNPNAISKAEYKDNSLTISVDKEAICFGNTINIPTGLLKTNFNFLATNAYPFFCLNNGGSCLNARPEDGPSYQEQLVVTKPISWIDFVAQGNDANNQTGSVSFSQIGLTHYPLLVEKSYSLTDKFSEHIFSFFTLPQENITKLTARIPLIEPETESFSVSRGYPEAYNCSTTKTGQATKTLETPGVSYTASEKGVSCDYFVYHNLKYQNSYLLNITGENKSGRSLKIYLYNQNTKRFDIENLLSESAFQNNIYLLPKKYDNSGYTLNLETRSFGRIDSDNTIKNLSFLKIPINWLRQVHLGRDSRITSTSTLKSFNKLSSVLYQAEIASDSKSFLTLSQSFDPGWIAFTTKGNLLPHTNFNTWANAWSTPEGEHTILIFFWPQLLEWFGLALIPIVFIYLIHNGKQMAQTDNLAGSISSPKRFRKLTADRIIKKAKKEYFT</sequence>
<feature type="transmembrane region" description="Helical" evidence="1">
    <location>
        <begin position="177"/>
        <end position="193"/>
    </location>
</feature>
<feature type="transmembrane region" description="Helical" evidence="1">
    <location>
        <begin position="417"/>
        <end position="438"/>
    </location>
</feature>
<evidence type="ECO:0008006" key="4">
    <source>
        <dbReference type="Google" id="ProtNLM"/>
    </source>
</evidence>